<evidence type="ECO:0000313" key="3">
    <source>
        <dbReference type="Proteomes" id="UP000231379"/>
    </source>
</evidence>
<feature type="region of interest" description="Disordered" evidence="1">
    <location>
        <begin position="283"/>
        <end position="458"/>
    </location>
</feature>
<organism evidence="2 3">
    <name type="scientific">Candidatus Kaiserbacteria bacterium CG10_big_fil_rev_8_21_14_0_10_59_10</name>
    <dbReference type="NCBI Taxonomy" id="1974612"/>
    <lineage>
        <taxon>Bacteria</taxon>
        <taxon>Candidatus Kaiseribacteriota</taxon>
    </lineage>
</organism>
<protein>
    <submittedName>
        <fullName evidence="2">Uncharacterized protein</fullName>
    </submittedName>
</protein>
<feature type="compositionally biased region" description="Polar residues" evidence="1">
    <location>
        <begin position="592"/>
        <end position="603"/>
    </location>
</feature>
<proteinExistence type="predicted"/>
<accession>A0A2H0U6U1</accession>
<dbReference type="AlphaFoldDB" id="A0A2H0U6U1"/>
<evidence type="ECO:0000256" key="1">
    <source>
        <dbReference type="SAM" id="MobiDB-lite"/>
    </source>
</evidence>
<feature type="region of interest" description="Disordered" evidence="1">
    <location>
        <begin position="241"/>
        <end position="265"/>
    </location>
</feature>
<name>A0A2H0U6U1_9BACT</name>
<reference evidence="3" key="1">
    <citation type="submission" date="2017-09" db="EMBL/GenBank/DDBJ databases">
        <title>Depth-based differentiation of microbial function through sediment-hosted aquifers and enrichment of novel symbionts in the deep terrestrial subsurface.</title>
        <authorList>
            <person name="Probst A.J."/>
            <person name="Ladd B."/>
            <person name="Jarett J.K."/>
            <person name="Geller-Mcgrath D.E."/>
            <person name="Sieber C.M.K."/>
            <person name="Emerson J.B."/>
            <person name="Anantharaman K."/>
            <person name="Thomas B.C."/>
            <person name="Malmstrom R."/>
            <person name="Stieglmeier M."/>
            <person name="Klingl A."/>
            <person name="Woyke T."/>
            <person name="Ryan C.M."/>
            <person name="Banfield J.F."/>
        </authorList>
    </citation>
    <scope>NUCLEOTIDE SEQUENCE [LARGE SCALE GENOMIC DNA]</scope>
</reference>
<sequence length="637" mass="69230">MAAEAEEFVDEEFLAQAERGADTMTAEREAHVSFELDAVSDNEGESPAQEQIDTGIRAVLEHKGGEPDDWKLEYAGDSGYYFDGENIRGPEGNIWINEDTTLHREMLAEWKEGGESVFFLPDYVEKTSEGEVLYTTQLILGEYGKVTYEIHKHELRRPKDEDSLERYGEYAGEPSSSHIIETTAEEYYPVPRGREHVADMQMGAGAAEKQPAAQELEPAGHDAYGARRILEAHGHAPHIAVEHPEPTSRGSSEETPAAPIKNSEQKVAPDAWLVKLLSFDSEPGAAKTQHESGREINGRTDPAGMTEQDVPGTTRQERLSEIPATVLSAVLRPEPSEATNPESSRAPAAPPVHHINSEHAKTPAKTIEAHSLTVEQHGAISPSTPRSGAREIEQRGAETTEPQDVSRPVANAEAGDTRPAQGARIDSSENTVSQSAAAGSRMPQEQAARKATGAERLAPKIRAAEEHELKSKMPAAELDAVLRPGSRHAATHERFSAPVRTEREAERVRTIGAVPVQSPPAALRDLNRGAIYPTGERRPDGAHKAPHRAFTNETADTVPTSFQKQEKGRISPPNAETILRALGIPVPSVAGSPTSAYASSDARTGQAARVRRLQREDAPERAVRRAEKNGIIMKMTA</sequence>
<feature type="compositionally biased region" description="Polar residues" evidence="1">
    <location>
        <begin position="428"/>
        <end position="437"/>
    </location>
</feature>
<dbReference type="EMBL" id="PFBM01000023">
    <property type="protein sequence ID" value="PIR82141.1"/>
    <property type="molecule type" value="Genomic_DNA"/>
</dbReference>
<feature type="region of interest" description="Disordered" evidence="1">
    <location>
        <begin position="592"/>
        <end position="623"/>
    </location>
</feature>
<feature type="compositionally biased region" description="Basic and acidic residues" evidence="1">
    <location>
        <begin position="288"/>
        <end position="298"/>
    </location>
</feature>
<gene>
    <name evidence="2" type="ORF">COU20_04045</name>
</gene>
<dbReference type="Proteomes" id="UP000231379">
    <property type="component" value="Unassembled WGS sequence"/>
</dbReference>
<feature type="compositionally biased region" description="Basic and acidic residues" evidence="1">
    <location>
        <begin position="388"/>
        <end position="398"/>
    </location>
</feature>
<comment type="caution">
    <text evidence="2">The sequence shown here is derived from an EMBL/GenBank/DDBJ whole genome shotgun (WGS) entry which is preliminary data.</text>
</comment>
<evidence type="ECO:0000313" key="2">
    <source>
        <dbReference type="EMBL" id="PIR82141.1"/>
    </source>
</evidence>
<feature type="compositionally biased region" description="Basic and acidic residues" evidence="1">
    <location>
        <begin position="613"/>
        <end position="623"/>
    </location>
</feature>